<comment type="caution">
    <text evidence="2">The sequence shown here is derived from an EMBL/GenBank/DDBJ whole genome shotgun (WGS) entry which is preliminary data.</text>
</comment>
<name>A0A8T0IZ42_CERPU</name>
<dbReference type="Proteomes" id="UP000822688">
    <property type="component" value="Chromosome 2"/>
</dbReference>
<evidence type="ECO:0000313" key="2">
    <source>
        <dbReference type="EMBL" id="KAG0587998.1"/>
    </source>
</evidence>
<reference evidence="2" key="1">
    <citation type="submission" date="2020-06" db="EMBL/GenBank/DDBJ databases">
        <title>WGS assembly of Ceratodon purpureus strain R40.</title>
        <authorList>
            <person name="Carey S.B."/>
            <person name="Jenkins J."/>
            <person name="Shu S."/>
            <person name="Lovell J.T."/>
            <person name="Sreedasyam A."/>
            <person name="Maumus F."/>
            <person name="Tiley G.P."/>
            <person name="Fernandez-Pozo N."/>
            <person name="Barry K."/>
            <person name="Chen C."/>
            <person name="Wang M."/>
            <person name="Lipzen A."/>
            <person name="Daum C."/>
            <person name="Saski C.A."/>
            <person name="Payton A.C."/>
            <person name="Mcbreen J.C."/>
            <person name="Conrad R.E."/>
            <person name="Kollar L.M."/>
            <person name="Olsson S."/>
            <person name="Huttunen S."/>
            <person name="Landis J.B."/>
            <person name="Wickett N.J."/>
            <person name="Johnson M.G."/>
            <person name="Rensing S.A."/>
            <person name="Grimwood J."/>
            <person name="Schmutz J."/>
            <person name="Mcdaniel S.F."/>
        </authorList>
    </citation>
    <scope>NUCLEOTIDE SEQUENCE</scope>
    <source>
        <strain evidence="2">R40</strain>
    </source>
</reference>
<accession>A0A8T0IZ42</accession>
<keyword evidence="1" id="KW-0732">Signal</keyword>
<feature type="signal peptide" evidence="1">
    <location>
        <begin position="1"/>
        <end position="16"/>
    </location>
</feature>
<organism evidence="2 3">
    <name type="scientific">Ceratodon purpureus</name>
    <name type="common">Fire moss</name>
    <name type="synonym">Dicranum purpureum</name>
    <dbReference type="NCBI Taxonomy" id="3225"/>
    <lineage>
        <taxon>Eukaryota</taxon>
        <taxon>Viridiplantae</taxon>
        <taxon>Streptophyta</taxon>
        <taxon>Embryophyta</taxon>
        <taxon>Bryophyta</taxon>
        <taxon>Bryophytina</taxon>
        <taxon>Bryopsida</taxon>
        <taxon>Dicranidae</taxon>
        <taxon>Pseudoditrichales</taxon>
        <taxon>Ditrichaceae</taxon>
        <taxon>Ceratodon</taxon>
    </lineage>
</organism>
<sequence length="65" mass="7969">MWVLILLCNLSQHSRYEWMACPCRECQVFLYFARLISCLEPCYTLTMQCDKHGMHLFYLRVQWMN</sequence>
<proteinExistence type="predicted"/>
<protein>
    <submittedName>
        <fullName evidence="2">Uncharacterized protein</fullName>
    </submittedName>
</protein>
<gene>
    <name evidence="2" type="ORF">KC19_2G207600</name>
</gene>
<evidence type="ECO:0000256" key="1">
    <source>
        <dbReference type="SAM" id="SignalP"/>
    </source>
</evidence>
<dbReference type="EMBL" id="CM026422">
    <property type="protein sequence ID" value="KAG0587998.1"/>
    <property type="molecule type" value="Genomic_DNA"/>
</dbReference>
<evidence type="ECO:0000313" key="3">
    <source>
        <dbReference type="Proteomes" id="UP000822688"/>
    </source>
</evidence>
<feature type="chain" id="PRO_5035850050" evidence="1">
    <location>
        <begin position="17"/>
        <end position="65"/>
    </location>
</feature>
<keyword evidence="3" id="KW-1185">Reference proteome</keyword>
<dbReference type="AlphaFoldDB" id="A0A8T0IZ42"/>